<organism evidence="2">
    <name type="scientific">Rhodanobacter sp. FW102-FHT14D07</name>
    <dbReference type="NCBI Taxonomy" id="3351462"/>
    <lineage>
        <taxon>Bacteria</taxon>
        <taxon>Pseudomonadati</taxon>
        <taxon>Pseudomonadota</taxon>
        <taxon>Gammaproteobacteria</taxon>
        <taxon>Lysobacterales</taxon>
        <taxon>Rhodanobacteraceae</taxon>
        <taxon>Rhodanobacter</taxon>
    </lineage>
</organism>
<dbReference type="PROSITE" id="PS51257">
    <property type="entry name" value="PROKAR_LIPOPROTEIN"/>
    <property type="match status" value="1"/>
</dbReference>
<reference evidence="2" key="1">
    <citation type="submission" date="2024-10" db="EMBL/GenBank/DDBJ databases">
        <authorList>
            <person name="Lesea H.P."/>
            <person name="Kuehl J.V."/>
            <person name="Chandonia J.-M."/>
        </authorList>
    </citation>
    <scope>NUCLEOTIDE SEQUENCE</scope>
    <source>
        <strain evidence="2">FW102-FHT14D07</strain>
    </source>
</reference>
<protein>
    <recommendedName>
        <fullName evidence="3">Toxin co-regulated pilus biosynthesis protein Q C-terminal domain-containing protein</fullName>
    </recommendedName>
</protein>
<dbReference type="Gene3D" id="3.55.50.70">
    <property type="match status" value="1"/>
</dbReference>
<evidence type="ECO:0008006" key="3">
    <source>
        <dbReference type="Google" id="ProtNLM"/>
    </source>
</evidence>
<proteinExistence type="predicted"/>
<sequence length="155" mass="16664">MKEKISNRTALGGLLLATTLLVACGTPPAKDFGGSWRPVNRYRSVPTEIPLHPQYTFFAAPIDGTLKAMLTRWATDTNRTLRYELNYDVTLYTPVATIRTADLEAAVSRLSGIYAAQGVQVSIGPGEIVVRSTNRPSPSVPTASNDNSKTGSALP</sequence>
<dbReference type="EMBL" id="CP170721">
    <property type="protein sequence ID" value="XIA20326.1"/>
    <property type="molecule type" value="Genomic_DNA"/>
</dbReference>
<name>A0AB74UUE9_9GAMM</name>
<dbReference type="RefSeq" id="WP_395117711.1">
    <property type="nucleotide sequence ID" value="NZ_CP170721.1"/>
</dbReference>
<gene>
    <name evidence="2" type="ORF">ACFYG5_09445</name>
</gene>
<feature type="region of interest" description="Disordered" evidence="1">
    <location>
        <begin position="130"/>
        <end position="155"/>
    </location>
</feature>
<feature type="compositionally biased region" description="Polar residues" evidence="1">
    <location>
        <begin position="131"/>
        <end position="155"/>
    </location>
</feature>
<accession>A0AB74UUE9</accession>
<dbReference type="AlphaFoldDB" id="A0AB74UUE9"/>
<evidence type="ECO:0000313" key="2">
    <source>
        <dbReference type="EMBL" id="XIA20326.1"/>
    </source>
</evidence>
<evidence type="ECO:0000256" key="1">
    <source>
        <dbReference type="SAM" id="MobiDB-lite"/>
    </source>
</evidence>